<comment type="caution">
    <text evidence="1">The sequence shown here is derived from an EMBL/GenBank/DDBJ whole genome shotgun (WGS) entry which is preliminary data.</text>
</comment>
<sequence length="128" mass="14652">MMDITIHLNDRPYRICDLGEGDCYIVVCFAPTVADLSEIYSVKYAHAPRLLVVDTSTYWRTSICNMEESDLDILASDVHLLADIYWLDEVHVDLDDEDNYLLTRLKAELQSRMTQHPDNIGKETVGIS</sequence>
<dbReference type="EMBL" id="JAJNNZ010000003">
    <property type="protein sequence ID" value="MCJ2376344.1"/>
    <property type="molecule type" value="Genomic_DNA"/>
</dbReference>
<dbReference type="AlphaFoldDB" id="A0A9X2AUX5"/>
<dbReference type="RefSeq" id="WP_244355782.1">
    <property type="nucleotide sequence ID" value="NZ_JAJNNZ010000003.1"/>
</dbReference>
<organism evidence="1 2">
    <name type="scientific">Vibrio gelatinilyticus</name>
    <dbReference type="NCBI Taxonomy" id="2893468"/>
    <lineage>
        <taxon>Bacteria</taxon>
        <taxon>Pseudomonadati</taxon>
        <taxon>Pseudomonadota</taxon>
        <taxon>Gammaproteobacteria</taxon>
        <taxon>Vibrionales</taxon>
        <taxon>Vibrionaceae</taxon>
        <taxon>Vibrio</taxon>
    </lineage>
</organism>
<evidence type="ECO:0000313" key="1">
    <source>
        <dbReference type="EMBL" id="MCJ2376344.1"/>
    </source>
</evidence>
<name>A0A9X2AUX5_9VIBR</name>
<accession>A0A9X2AUX5</accession>
<dbReference type="Proteomes" id="UP001139488">
    <property type="component" value="Unassembled WGS sequence"/>
</dbReference>
<proteinExistence type="predicted"/>
<keyword evidence="2" id="KW-1185">Reference proteome</keyword>
<evidence type="ECO:0000313" key="2">
    <source>
        <dbReference type="Proteomes" id="UP001139488"/>
    </source>
</evidence>
<protein>
    <submittedName>
        <fullName evidence="1">Uncharacterized protein</fullName>
    </submittedName>
</protein>
<reference evidence="1" key="1">
    <citation type="submission" date="2021-11" db="EMBL/GenBank/DDBJ databases">
        <title>Vibrio ZSDE26 sp. nov. and Vibrio ZSDZ34 sp. nov., isolated from coastal seawater in Qingdao.</title>
        <authorList>
            <person name="Zhang P."/>
        </authorList>
    </citation>
    <scope>NUCLEOTIDE SEQUENCE</scope>
    <source>
        <strain evidence="1">ZSDZ34</strain>
    </source>
</reference>
<gene>
    <name evidence="1" type="ORF">LNL84_05790</name>
</gene>